<keyword evidence="3" id="KW-1185">Reference proteome</keyword>
<feature type="signal peptide" evidence="1">
    <location>
        <begin position="1"/>
        <end position="19"/>
    </location>
</feature>
<dbReference type="Proteomes" id="UP001620409">
    <property type="component" value="Unassembled WGS sequence"/>
</dbReference>
<evidence type="ECO:0000313" key="2">
    <source>
        <dbReference type="EMBL" id="MFK2855788.1"/>
    </source>
</evidence>
<evidence type="ECO:0000256" key="1">
    <source>
        <dbReference type="SAM" id="SignalP"/>
    </source>
</evidence>
<protein>
    <submittedName>
        <fullName evidence="2">Uncharacterized protein</fullName>
    </submittedName>
</protein>
<reference evidence="2 3" key="1">
    <citation type="submission" date="2020-10" db="EMBL/GenBank/DDBJ databases">
        <title>Phylogeny of dyella-like bacteria.</title>
        <authorList>
            <person name="Fu J."/>
        </authorList>
    </citation>
    <scope>NUCLEOTIDE SEQUENCE [LARGE SCALE GENOMIC DNA]</scope>
    <source>
        <strain evidence="2 3">DHG40</strain>
    </source>
</reference>
<dbReference type="RefSeq" id="WP_380013284.1">
    <property type="nucleotide sequence ID" value="NZ_JADIKI010000023.1"/>
</dbReference>
<keyword evidence="1" id="KW-0732">Signal</keyword>
<feature type="chain" id="PRO_5045734623" evidence="1">
    <location>
        <begin position="20"/>
        <end position="296"/>
    </location>
</feature>
<name>A0ABW8IKN7_9GAMM</name>
<sequence length="296" mass="31127">MRRSLLTLPLLCMPLIAAGQTLSGDQISNTAWMQQQQISIKSAQQQPAPGSLLVQAQSGTTADAQSNNTLLSVNPLAGGTVNSSTVQYGVTPNVSAQASVTQRSWVTQPRIISSEVGATYNAGRYSLGVSVAQDQAPSPTPLPRVLPGAVPGVNGLSDFDSSTQLNARGRFALNGNSGVLLGASMGRIRLLPGNQLGLNALDQKALSFGIEHGPVSTSIVGRTMYPEPGTAVPGMLNAERRWNSIDLGVTWRLPWQGSLSFGAQNLWSSGSAVNTPAGPPEPDQSRTPYVQYHQDL</sequence>
<dbReference type="EMBL" id="JADIKI010000023">
    <property type="protein sequence ID" value="MFK2855788.1"/>
    <property type="molecule type" value="Genomic_DNA"/>
</dbReference>
<organism evidence="2 3">
    <name type="scientific">Dyella humi</name>
    <dbReference type="NCBI Taxonomy" id="1770547"/>
    <lineage>
        <taxon>Bacteria</taxon>
        <taxon>Pseudomonadati</taxon>
        <taxon>Pseudomonadota</taxon>
        <taxon>Gammaproteobacteria</taxon>
        <taxon>Lysobacterales</taxon>
        <taxon>Rhodanobacteraceae</taxon>
        <taxon>Dyella</taxon>
    </lineage>
</organism>
<comment type="caution">
    <text evidence="2">The sequence shown here is derived from an EMBL/GenBank/DDBJ whole genome shotgun (WGS) entry which is preliminary data.</text>
</comment>
<gene>
    <name evidence="2" type="ORF">ISP18_14395</name>
</gene>
<evidence type="ECO:0000313" key="3">
    <source>
        <dbReference type="Proteomes" id="UP001620409"/>
    </source>
</evidence>
<proteinExistence type="predicted"/>
<accession>A0ABW8IKN7</accession>